<keyword evidence="3" id="KW-0732">Signal</keyword>
<dbReference type="GO" id="GO:0003755">
    <property type="term" value="F:peptidyl-prolyl cis-trans isomerase activity"/>
    <property type="evidence" value="ECO:0007669"/>
    <property type="project" value="UniProtKB-KW"/>
</dbReference>
<dbReference type="EMBL" id="GG770381">
    <property type="protein sequence ID" value="EFG28872.2"/>
    <property type="molecule type" value="Genomic_DNA"/>
</dbReference>
<evidence type="ECO:0000256" key="5">
    <source>
        <dbReference type="ARBA" id="ARBA00023235"/>
    </source>
</evidence>
<dbReference type="Gene3D" id="3.10.50.40">
    <property type="match status" value="1"/>
</dbReference>
<evidence type="ECO:0000256" key="3">
    <source>
        <dbReference type="ARBA" id="ARBA00022729"/>
    </source>
</evidence>
<sequence>MEGIMEDDKVLHNILLKKAKEAEYSNFEIEQINLQTETLFIRYFLEREAAKVVEETKIEDEVLKKIYDENKEFYTFPEKVKLDTIFVKEKEKAEELLKIVNVGNFNEIKEKNDEKTDATQKDVDDNFIFITDIHPAIAEELLKENRKDVIIENLIPVQEGFHIVYLKDKEDAKQATFEEAKETILNDVKRNLFGQVYNQIITDIANEKLTLETNDTKEEATEK</sequence>
<evidence type="ECO:0000313" key="7">
    <source>
        <dbReference type="EMBL" id="EFG28872.2"/>
    </source>
</evidence>
<dbReference type="PANTHER" id="PTHR47245:SF1">
    <property type="entry name" value="FOLDASE PROTEIN PRSA"/>
    <property type="match status" value="1"/>
</dbReference>
<dbReference type="InterPro" id="IPR000297">
    <property type="entry name" value="PPIase_PpiC"/>
</dbReference>
<evidence type="ECO:0000256" key="2">
    <source>
        <dbReference type="ARBA" id="ARBA00013194"/>
    </source>
</evidence>
<dbReference type="Pfam" id="PF13145">
    <property type="entry name" value="Rotamase_2"/>
    <property type="match status" value="1"/>
</dbReference>
<name>D6LFD7_9FUSO</name>
<keyword evidence="5 7" id="KW-0413">Isomerase</keyword>
<dbReference type="EC" id="5.2.1.8" evidence="2"/>
<dbReference type="SUPFAM" id="SSF54534">
    <property type="entry name" value="FKBP-like"/>
    <property type="match status" value="1"/>
</dbReference>
<reference evidence="7 8" key="1">
    <citation type="submission" date="2010-03" db="EMBL/GenBank/DDBJ databases">
        <title>The Genome Sequence of Fusobacterium sp. 1_1_41FAA.</title>
        <authorList>
            <consortium name="The Broad Institute Genome Sequencing Platform"/>
            <person name="Ward D."/>
            <person name="Earl A."/>
            <person name="Feldgarden M."/>
            <person name="Gevers D."/>
            <person name="Young S.K."/>
            <person name="Zeng Q."/>
            <person name="Koehrsen M."/>
            <person name="Alvarado L."/>
            <person name="Berlin A."/>
            <person name="Borenstein D."/>
            <person name="Chapman S."/>
            <person name="Chen Z."/>
            <person name="Engels R."/>
            <person name="Freedman E."/>
            <person name="Gellesch M."/>
            <person name="Goldberg J."/>
            <person name="Griggs A."/>
            <person name="Gujja S."/>
            <person name="Heilman E."/>
            <person name="Heiman D."/>
            <person name="Hepburn T."/>
            <person name="Howarth C."/>
            <person name="Jen D."/>
            <person name="Larson L."/>
            <person name="Mehta T."/>
            <person name="Park D."/>
            <person name="Pearson M."/>
            <person name="Richards J."/>
            <person name="Roberts A."/>
            <person name="Saif S."/>
            <person name="Shea T."/>
            <person name="Shenoy N."/>
            <person name="Sisk P."/>
            <person name="Stolte C."/>
            <person name="Sykes S."/>
            <person name="Walk T."/>
            <person name="White J."/>
            <person name="Yandava C."/>
            <person name="Strauss J.C."/>
            <person name="Ambrose C.E."/>
            <person name="Allen-Vercoe E."/>
            <person name="Haas B."/>
            <person name="Henn M.R."/>
            <person name="Nusbaum C."/>
            <person name="Birren B."/>
        </authorList>
    </citation>
    <scope>NUCLEOTIDE SEQUENCE [LARGE SCALE GENOMIC DNA]</scope>
    <source>
        <strain evidence="7 8">1_1_41FAA</strain>
    </source>
</reference>
<dbReference type="AlphaFoldDB" id="D6LFD7"/>
<dbReference type="InterPro" id="IPR046357">
    <property type="entry name" value="PPIase_dom_sf"/>
</dbReference>
<evidence type="ECO:0000256" key="4">
    <source>
        <dbReference type="ARBA" id="ARBA00023110"/>
    </source>
</evidence>
<gene>
    <name evidence="7" type="ORF">HMPREF0400_00427</name>
</gene>
<dbReference type="Proteomes" id="UP000003964">
    <property type="component" value="Unassembled WGS sequence"/>
</dbReference>
<keyword evidence="4" id="KW-0697">Rotamase</keyword>
<accession>D6LFD7</accession>
<protein>
    <recommendedName>
        <fullName evidence="2">peptidylprolyl isomerase</fullName>
        <ecNumber evidence="2">5.2.1.8</ecNumber>
    </recommendedName>
</protein>
<evidence type="ECO:0000313" key="8">
    <source>
        <dbReference type="Proteomes" id="UP000003964"/>
    </source>
</evidence>
<evidence type="ECO:0000256" key="1">
    <source>
        <dbReference type="ARBA" id="ARBA00000971"/>
    </source>
</evidence>
<proteinExistence type="predicted"/>
<comment type="catalytic activity">
    <reaction evidence="1">
        <text>[protein]-peptidylproline (omega=180) = [protein]-peptidylproline (omega=0)</text>
        <dbReference type="Rhea" id="RHEA:16237"/>
        <dbReference type="Rhea" id="RHEA-COMP:10747"/>
        <dbReference type="Rhea" id="RHEA-COMP:10748"/>
        <dbReference type="ChEBI" id="CHEBI:83833"/>
        <dbReference type="ChEBI" id="CHEBI:83834"/>
        <dbReference type="EC" id="5.2.1.8"/>
    </reaction>
</comment>
<evidence type="ECO:0000259" key="6">
    <source>
        <dbReference type="Pfam" id="PF13145"/>
    </source>
</evidence>
<dbReference type="InterPro" id="IPR050245">
    <property type="entry name" value="PrsA_foldase"/>
</dbReference>
<organism evidence="7 8">
    <name type="scientific">Fusobacterium periodonticum 1_1_41FAA</name>
    <dbReference type="NCBI Taxonomy" id="469621"/>
    <lineage>
        <taxon>Bacteria</taxon>
        <taxon>Fusobacteriati</taxon>
        <taxon>Fusobacteriota</taxon>
        <taxon>Fusobacteriia</taxon>
        <taxon>Fusobacteriales</taxon>
        <taxon>Fusobacteriaceae</taxon>
        <taxon>Fusobacterium</taxon>
    </lineage>
</organism>
<dbReference type="PANTHER" id="PTHR47245">
    <property type="entry name" value="PEPTIDYLPROLYL ISOMERASE"/>
    <property type="match status" value="1"/>
</dbReference>
<feature type="domain" description="PpiC" evidence="6">
    <location>
        <begin position="59"/>
        <end position="182"/>
    </location>
</feature>